<evidence type="ECO:0000256" key="3">
    <source>
        <dbReference type="ARBA" id="ARBA00023015"/>
    </source>
</evidence>
<keyword evidence="3" id="KW-0805">Transcription regulation</keyword>
<dbReference type="STRING" id="910964.GEAM_3129"/>
<dbReference type="GO" id="GO:0003677">
    <property type="term" value="F:DNA binding"/>
    <property type="evidence" value="ECO:0007669"/>
    <property type="project" value="UniProtKB-KW"/>
</dbReference>
<keyword evidence="8" id="KW-1185">Reference proteome</keyword>
<dbReference type="AlphaFoldDB" id="A0A085G6H6"/>
<dbReference type="PRINTS" id="PR00598">
    <property type="entry name" value="HTHMARR"/>
</dbReference>
<dbReference type="InterPro" id="IPR055166">
    <property type="entry name" value="Transc_reg_Sar_Rot_HTH"/>
</dbReference>
<dbReference type="PANTHER" id="PTHR33164:SF5">
    <property type="entry name" value="ORGANIC HYDROPEROXIDE RESISTANCE TRANSCRIPTIONAL REGULATOR"/>
    <property type="match status" value="1"/>
</dbReference>
<dbReference type="GO" id="GO:0003700">
    <property type="term" value="F:DNA-binding transcription factor activity"/>
    <property type="evidence" value="ECO:0007669"/>
    <property type="project" value="InterPro"/>
</dbReference>
<sequence length="145" mass="16608">MTHRPRLAEQLCYSIYSTSIAIKRLYKPLLDAMGVTYPQYLVLNVLWEQGKQSIGGIGDTLALETSTLTPLLKRLENEGFIERVRNPQDERQVMISITDKGKQLEEESIRLSETLFCSSNLELKELQRLNQEIVALRDNIAQRNG</sequence>
<dbReference type="InterPro" id="IPR000835">
    <property type="entry name" value="HTH_MarR-typ"/>
</dbReference>
<feature type="domain" description="HTH marR-type" evidence="6">
    <location>
        <begin position="8"/>
        <end position="138"/>
    </location>
</feature>
<evidence type="ECO:0000256" key="1">
    <source>
        <dbReference type="ARBA" id="ARBA00004496"/>
    </source>
</evidence>
<dbReference type="GeneID" id="78381540"/>
<dbReference type="InterPro" id="IPR039422">
    <property type="entry name" value="MarR/SlyA-like"/>
</dbReference>
<protein>
    <submittedName>
        <fullName evidence="7">Organic hydroperoxide resistance transcriptional regulator</fullName>
    </submittedName>
</protein>
<keyword evidence="4" id="KW-0238">DNA-binding</keyword>
<evidence type="ECO:0000313" key="8">
    <source>
        <dbReference type="Proteomes" id="UP000028640"/>
    </source>
</evidence>
<dbReference type="PROSITE" id="PS50995">
    <property type="entry name" value="HTH_MARR_2"/>
    <property type="match status" value="1"/>
</dbReference>
<dbReference type="FunFam" id="1.10.10.10:FF:000163">
    <property type="entry name" value="MarR family transcriptional regulator"/>
    <property type="match status" value="1"/>
</dbReference>
<dbReference type="GO" id="GO:0005737">
    <property type="term" value="C:cytoplasm"/>
    <property type="evidence" value="ECO:0007669"/>
    <property type="project" value="UniProtKB-SubCell"/>
</dbReference>
<evidence type="ECO:0000256" key="5">
    <source>
        <dbReference type="ARBA" id="ARBA00023163"/>
    </source>
</evidence>
<dbReference type="InterPro" id="IPR036388">
    <property type="entry name" value="WH-like_DNA-bd_sf"/>
</dbReference>
<dbReference type="Gene3D" id="1.10.10.10">
    <property type="entry name" value="Winged helix-like DNA-binding domain superfamily/Winged helix DNA-binding domain"/>
    <property type="match status" value="1"/>
</dbReference>
<dbReference type="Pfam" id="PF22381">
    <property type="entry name" value="Staph_reg_Sar_Rot"/>
    <property type="match status" value="1"/>
</dbReference>
<dbReference type="InterPro" id="IPR036390">
    <property type="entry name" value="WH_DNA-bd_sf"/>
</dbReference>
<gene>
    <name evidence="7" type="ORF">GEAM_3129</name>
</gene>
<dbReference type="EMBL" id="JMPJ01000065">
    <property type="protein sequence ID" value="KFC79321.1"/>
    <property type="molecule type" value="Genomic_DNA"/>
</dbReference>
<dbReference type="SMART" id="SM00347">
    <property type="entry name" value="HTH_MARR"/>
    <property type="match status" value="1"/>
</dbReference>
<dbReference type="RefSeq" id="WP_034793198.1">
    <property type="nucleotide sequence ID" value="NZ_JMPJ01000065.1"/>
</dbReference>
<evidence type="ECO:0000256" key="4">
    <source>
        <dbReference type="ARBA" id="ARBA00023125"/>
    </source>
</evidence>
<evidence type="ECO:0000256" key="2">
    <source>
        <dbReference type="ARBA" id="ARBA00022490"/>
    </source>
</evidence>
<proteinExistence type="predicted"/>
<name>A0A085G6H6_EWIA3</name>
<keyword evidence="2" id="KW-0963">Cytoplasm</keyword>
<dbReference type="SUPFAM" id="SSF46785">
    <property type="entry name" value="Winged helix' DNA-binding domain"/>
    <property type="match status" value="1"/>
</dbReference>
<evidence type="ECO:0000259" key="6">
    <source>
        <dbReference type="PROSITE" id="PS50995"/>
    </source>
</evidence>
<comment type="caution">
    <text evidence="7">The sequence shown here is derived from an EMBL/GenBank/DDBJ whole genome shotgun (WGS) entry which is preliminary data.</text>
</comment>
<dbReference type="eggNOG" id="COG1846">
    <property type="taxonomic scope" value="Bacteria"/>
</dbReference>
<accession>A0A085G6H6</accession>
<dbReference type="GO" id="GO:0006950">
    <property type="term" value="P:response to stress"/>
    <property type="evidence" value="ECO:0007669"/>
    <property type="project" value="TreeGrafter"/>
</dbReference>
<evidence type="ECO:0000313" key="7">
    <source>
        <dbReference type="EMBL" id="KFC79321.1"/>
    </source>
</evidence>
<comment type="subcellular location">
    <subcellularLocation>
        <location evidence="1">Cytoplasm</location>
    </subcellularLocation>
</comment>
<organism evidence="7 8">
    <name type="scientific">Ewingella americana (strain ATCC 33852 / DSM 4580 / CCUG 14506 / JCM 5911 / LMG 7869 / NCTC 12157 / CDC 1468-78)</name>
    <dbReference type="NCBI Taxonomy" id="910964"/>
    <lineage>
        <taxon>Bacteria</taxon>
        <taxon>Pseudomonadati</taxon>
        <taxon>Pseudomonadota</taxon>
        <taxon>Gammaproteobacteria</taxon>
        <taxon>Enterobacterales</taxon>
        <taxon>Yersiniaceae</taxon>
        <taxon>Ewingella</taxon>
    </lineage>
</organism>
<keyword evidence="5" id="KW-0804">Transcription</keyword>
<dbReference type="PANTHER" id="PTHR33164">
    <property type="entry name" value="TRANSCRIPTIONAL REGULATOR, MARR FAMILY"/>
    <property type="match status" value="1"/>
</dbReference>
<dbReference type="Proteomes" id="UP000028640">
    <property type="component" value="Unassembled WGS sequence"/>
</dbReference>
<reference evidence="7 8" key="1">
    <citation type="submission" date="2014-05" db="EMBL/GenBank/DDBJ databases">
        <title>ATOL: Assembling a taxonomically balanced genome-scale reconstruction of the evolutionary history of the Enterobacteriaceae.</title>
        <authorList>
            <person name="Plunkett G.III."/>
            <person name="Neeno-Eckwall E.C."/>
            <person name="Glasner J.D."/>
            <person name="Perna N.T."/>
        </authorList>
    </citation>
    <scope>NUCLEOTIDE SEQUENCE [LARGE SCALE GENOMIC DNA]</scope>
    <source>
        <strain evidence="7 8">ATCC 33852</strain>
    </source>
</reference>